<dbReference type="HOGENOM" id="CLU_075797_0_1_11"/>
<evidence type="ECO:0000256" key="1">
    <source>
        <dbReference type="SAM" id="MobiDB-lite"/>
    </source>
</evidence>
<dbReference type="Pfam" id="PF11361">
    <property type="entry name" value="DUF3159"/>
    <property type="match status" value="1"/>
</dbReference>
<feature type="transmembrane region" description="Helical" evidence="2">
    <location>
        <begin position="212"/>
        <end position="231"/>
    </location>
</feature>
<feature type="transmembrane region" description="Helical" evidence="2">
    <location>
        <begin position="49"/>
        <end position="68"/>
    </location>
</feature>
<proteinExistence type="predicted"/>
<dbReference type="AlphaFoldDB" id="C7NI85"/>
<evidence type="ECO:0000313" key="3">
    <source>
        <dbReference type="EMBL" id="ACV06592.1"/>
    </source>
</evidence>
<feature type="region of interest" description="Disordered" evidence="1">
    <location>
        <begin position="1"/>
        <end position="28"/>
    </location>
</feature>
<dbReference type="KEGG" id="kse:Ksed_15770"/>
<feature type="transmembrane region" description="Helical" evidence="2">
    <location>
        <begin position="176"/>
        <end position="200"/>
    </location>
</feature>
<name>C7NI85_KYTSD</name>
<evidence type="ECO:0000313" key="4">
    <source>
        <dbReference type="Proteomes" id="UP000006666"/>
    </source>
</evidence>
<sequence>MATPIPPVEPREAALDAPAQSGSHPAPTGVEETVEAVIRHRLADTLGGWRGSLETALPTVAFVIWWLAREDLTGAVIASAVVVVLLAAARLLTGGTLRYVGASLVATALAAFFALRSGNAEDAFLPGILMSAAWGVVTLASILLRWPLIGFLVAIGDPQFEQQPTRWRSSRAMVRVCSRLTWVLVALYAVRVAVMLPMYLAQNVAALGVAKVVMGWPLYLVAVAVMVWMLVRGRTAVDDRL</sequence>
<dbReference type="RefSeq" id="WP_015779537.1">
    <property type="nucleotide sequence ID" value="NC_013169.1"/>
</dbReference>
<dbReference type="InterPro" id="IPR016566">
    <property type="entry name" value="UCP010219"/>
</dbReference>
<evidence type="ECO:0008006" key="5">
    <source>
        <dbReference type="Google" id="ProtNLM"/>
    </source>
</evidence>
<dbReference type="EMBL" id="CP001686">
    <property type="protein sequence ID" value="ACV06592.1"/>
    <property type="molecule type" value="Genomic_DNA"/>
</dbReference>
<dbReference type="Proteomes" id="UP000006666">
    <property type="component" value="Chromosome"/>
</dbReference>
<organism evidence="3 4">
    <name type="scientific">Kytococcus sedentarius (strain ATCC 14392 / DSM 20547 / JCM 11482 / CCUG 33030 / NBRC 15357 / NCTC 11040 / CCM 314 / 541)</name>
    <name type="common">Micrococcus sedentarius</name>
    <dbReference type="NCBI Taxonomy" id="478801"/>
    <lineage>
        <taxon>Bacteria</taxon>
        <taxon>Bacillati</taxon>
        <taxon>Actinomycetota</taxon>
        <taxon>Actinomycetes</taxon>
        <taxon>Micrococcales</taxon>
        <taxon>Kytococcaceae</taxon>
        <taxon>Kytococcus</taxon>
    </lineage>
</organism>
<protein>
    <recommendedName>
        <fullName evidence="5">DUF3159 domain-containing protein</fullName>
    </recommendedName>
</protein>
<feature type="transmembrane region" description="Helical" evidence="2">
    <location>
        <begin position="99"/>
        <end position="116"/>
    </location>
</feature>
<keyword evidence="4" id="KW-1185">Reference proteome</keyword>
<keyword evidence="2" id="KW-0812">Transmembrane</keyword>
<keyword evidence="2" id="KW-1133">Transmembrane helix</keyword>
<feature type="transmembrane region" description="Helical" evidence="2">
    <location>
        <begin position="128"/>
        <end position="155"/>
    </location>
</feature>
<reference evidence="3 4" key="1">
    <citation type="journal article" date="2009" name="Stand. Genomic Sci.">
        <title>Complete genome sequence of Kytococcus sedentarius type strain (541).</title>
        <authorList>
            <person name="Sims D."/>
            <person name="Brettin T."/>
            <person name="Detter J.C."/>
            <person name="Han C."/>
            <person name="Lapidus A."/>
            <person name="Copeland A."/>
            <person name="Glavina Del Rio T."/>
            <person name="Nolan M."/>
            <person name="Chen F."/>
            <person name="Lucas S."/>
            <person name="Tice H."/>
            <person name="Cheng J.F."/>
            <person name="Bruce D."/>
            <person name="Goodwin L."/>
            <person name="Pitluck S."/>
            <person name="Ovchinnikova G."/>
            <person name="Pati A."/>
            <person name="Ivanova N."/>
            <person name="Mavrommatis K."/>
            <person name="Chen A."/>
            <person name="Palaniappan K."/>
            <person name="D'haeseleer P."/>
            <person name="Chain P."/>
            <person name="Bristow J."/>
            <person name="Eisen J.A."/>
            <person name="Markowitz V."/>
            <person name="Hugenholtz P."/>
            <person name="Schneider S."/>
            <person name="Goker M."/>
            <person name="Pukall R."/>
            <person name="Kyrpides N.C."/>
            <person name="Klenk H.P."/>
        </authorList>
    </citation>
    <scope>NUCLEOTIDE SEQUENCE [LARGE SCALE GENOMIC DNA]</scope>
    <source>
        <strain evidence="4">ATCC 14392 / DSM 20547 / JCM 11482 / CCUG 33030 / NBRC 15357 / NCTC 11040 / CCM 314 / 541</strain>
    </source>
</reference>
<dbReference type="eggNOG" id="ENOG5031MNQ">
    <property type="taxonomic scope" value="Bacteria"/>
</dbReference>
<feature type="transmembrane region" description="Helical" evidence="2">
    <location>
        <begin position="74"/>
        <end position="92"/>
    </location>
</feature>
<evidence type="ECO:0000256" key="2">
    <source>
        <dbReference type="SAM" id="Phobius"/>
    </source>
</evidence>
<keyword evidence="2" id="KW-0472">Membrane</keyword>
<dbReference type="STRING" id="478801.Ksed_15770"/>
<accession>C7NI85</accession>
<gene>
    <name evidence="3" type="ordered locus">Ksed_15770</name>
</gene>